<evidence type="ECO:0000256" key="1">
    <source>
        <dbReference type="SAM" id="MobiDB-lite"/>
    </source>
</evidence>
<comment type="caution">
    <text evidence="3">The sequence shown here is derived from an EMBL/GenBank/DDBJ whole genome shotgun (WGS) entry which is preliminary data.</text>
</comment>
<accession>A0A834FYR4</accession>
<dbReference type="SUPFAM" id="SSF56300">
    <property type="entry name" value="Metallo-dependent phosphatases"/>
    <property type="match status" value="1"/>
</dbReference>
<dbReference type="InterPro" id="IPR029052">
    <property type="entry name" value="Metallo-depent_PP-like"/>
</dbReference>
<dbReference type="Pfam" id="PF00149">
    <property type="entry name" value="Metallophos"/>
    <property type="match status" value="1"/>
</dbReference>
<protein>
    <recommendedName>
        <fullName evidence="2">Calcineurin-like phosphoesterase domain-containing protein</fullName>
    </recommendedName>
</protein>
<organism evidence="3 4">
    <name type="scientific">Rhododendron simsii</name>
    <name type="common">Sims's rhododendron</name>
    <dbReference type="NCBI Taxonomy" id="118357"/>
    <lineage>
        <taxon>Eukaryota</taxon>
        <taxon>Viridiplantae</taxon>
        <taxon>Streptophyta</taxon>
        <taxon>Embryophyta</taxon>
        <taxon>Tracheophyta</taxon>
        <taxon>Spermatophyta</taxon>
        <taxon>Magnoliopsida</taxon>
        <taxon>eudicotyledons</taxon>
        <taxon>Gunneridae</taxon>
        <taxon>Pentapetalae</taxon>
        <taxon>asterids</taxon>
        <taxon>Ericales</taxon>
        <taxon>Ericaceae</taxon>
        <taxon>Ericoideae</taxon>
        <taxon>Rhodoreae</taxon>
        <taxon>Rhododendron</taxon>
    </lineage>
</organism>
<evidence type="ECO:0000259" key="2">
    <source>
        <dbReference type="Pfam" id="PF00149"/>
    </source>
</evidence>
<dbReference type="OrthoDB" id="5976022at2759"/>
<evidence type="ECO:0000313" key="4">
    <source>
        <dbReference type="Proteomes" id="UP000626092"/>
    </source>
</evidence>
<reference evidence="3" key="1">
    <citation type="submission" date="2019-11" db="EMBL/GenBank/DDBJ databases">
        <authorList>
            <person name="Liu Y."/>
            <person name="Hou J."/>
            <person name="Li T.-Q."/>
            <person name="Guan C.-H."/>
            <person name="Wu X."/>
            <person name="Wu H.-Z."/>
            <person name="Ling F."/>
            <person name="Zhang R."/>
            <person name="Shi X.-G."/>
            <person name="Ren J.-P."/>
            <person name="Chen E.-F."/>
            <person name="Sun J.-M."/>
        </authorList>
    </citation>
    <scope>NUCLEOTIDE SEQUENCE</scope>
    <source>
        <strain evidence="3">Adult_tree_wgs_1</strain>
        <tissue evidence="3">Leaves</tissue>
    </source>
</reference>
<dbReference type="AlphaFoldDB" id="A0A834FYR4"/>
<dbReference type="InterPro" id="IPR004843">
    <property type="entry name" value="Calcineurin-like_PHP"/>
</dbReference>
<dbReference type="PANTHER" id="PTHR46546">
    <property type="entry name" value="SHEWANELLA-LIKE PROTEIN PHOSPHATASE 1"/>
    <property type="match status" value="1"/>
</dbReference>
<proteinExistence type="predicted"/>
<evidence type="ECO:0000313" key="3">
    <source>
        <dbReference type="EMBL" id="KAF7119589.1"/>
    </source>
</evidence>
<name>A0A834FYR4_RHOSS</name>
<feature type="compositionally biased region" description="Polar residues" evidence="1">
    <location>
        <begin position="1"/>
        <end position="10"/>
    </location>
</feature>
<sequence>MASLSLNSFPLQPPSQPRKLADSSCSSSLTPFNGGAAGGLKPIVVCGNPPTFVSAPGRRIVADDGIGLIEGIGNEKEGAASNPKIKREKIFDYCSKKQGITGPYFVGDLHGDLAKARCALEIAGVLSSDGRDMWTGGETVLIQLGDILDRGGDEIAILSLLRSLDIQAKAKGGAVFQVNGNHETMNVSADFRYVDLRGFDECLDFLEYLNDCKNNWEEAFVTWVGVSERLKDFKLSQQYWDPWNLVKRQQGVIARSTLLRPGGPLACELARHAVVLKVDDWVFCHGGLLPHHVAYGLERMNWEVSKWMRGLRESDDSPQIPFIATSGYDSVVWNRLYSRDVSDLDGHQINQASLIQSILEETLQAVGAKAMVVGHTPQSTGVNCAYDCSIWRIDVGMSSGVLDSQPEVERYCSFVHPNVIHSLSLSPCMVHLNVNSLQLAPELERFEGFMFDHQVLEIRDSKARAIKSKRDTFRELQIVDYT</sequence>
<dbReference type="GO" id="GO:0016787">
    <property type="term" value="F:hydrolase activity"/>
    <property type="evidence" value="ECO:0007669"/>
    <property type="project" value="InterPro"/>
</dbReference>
<keyword evidence="4" id="KW-1185">Reference proteome</keyword>
<feature type="region of interest" description="Disordered" evidence="1">
    <location>
        <begin position="1"/>
        <end position="24"/>
    </location>
</feature>
<dbReference type="EMBL" id="WJXA01000013">
    <property type="protein sequence ID" value="KAF7119589.1"/>
    <property type="molecule type" value="Genomic_DNA"/>
</dbReference>
<dbReference type="PANTHER" id="PTHR46546:SF4">
    <property type="entry name" value="SHEWANELLA-LIKE PROTEIN PHOSPHATASE 1"/>
    <property type="match status" value="1"/>
</dbReference>
<gene>
    <name evidence="3" type="ORF">RHSIM_Rhsim13G0064600</name>
</gene>
<dbReference type="Proteomes" id="UP000626092">
    <property type="component" value="Unassembled WGS sequence"/>
</dbReference>
<dbReference type="Gene3D" id="3.60.21.10">
    <property type="match status" value="1"/>
</dbReference>
<feature type="domain" description="Calcineurin-like phosphoesterase" evidence="2">
    <location>
        <begin position="105"/>
        <end position="377"/>
    </location>
</feature>